<sequence>MKVSRAHPWHLVAGFVIWALWFVFTYGGVAVACQLAKPAAEAGLFNWINLSFLIPTFLIVIYLGICAFKSWHVAANAENESRFLLRVAATSYLASAISTLAVGIPLLAMAPCI</sequence>
<reference evidence="1 2" key="1">
    <citation type="submission" date="2015-12" db="EMBL/GenBank/DDBJ databases">
        <authorList>
            <person name="Shamseldin A."/>
            <person name="Moawad H."/>
            <person name="Abd El-Rahim W.M."/>
            <person name="Sadowsky M.J."/>
        </authorList>
    </citation>
    <scope>NUCLEOTIDE SEQUENCE [LARGE SCALE GENOMIC DNA]</scope>
    <source>
        <strain evidence="1 2">D7</strain>
    </source>
</reference>
<evidence type="ECO:0000313" key="1">
    <source>
        <dbReference type="EMBL" id="AMJ99629.1"/>
    </source>
</evidence>
<dbReference type="RefSeq" id="WP_049587402.1">
    <property type="nucleotide sequence ID" value="NZ_CP014323.1"/>
</dbReference>
<proteinExistence type="predicted"/>
<evidence type="ECO:0000313" key="2">
    <source>
        <dbReference type="Proteomes" id="UP000063991"/>
    </source>
</evidence>
<dbReference type="AlphaFoldDB" id="A0A126Q558"/>
<dbReference type="OrthoDB" id="8549814at2"/>
<dbReference type="PROSITE" id="PS51257">
    <property type="entry name" value="PROKAR_LIPOPROTEIN"/>
    <property type="match status" value="1"/>
</dbReference>
<accession>A0A126Q558</accession>
<protein>
    <submittedName>
        <fullName evidence="1">Uncharacterized protein</fullName>
    </submittedName>
</protein>
<organism evidence="1 2">
    <name type="scientific">Alteromonas macleodii</name>
    <name type="common">Pseudoalteromonas macleodii</name>
    <dbReference type="NCBI Taxonomy" id="28108"/>
    <lineage>
        <taxon>Bacteria</taxon>
        <taxon>Pseudomonadati</taxon>
        <taxon>Pseudomonadota</taxon>
        <taxon>Gammaproteobacteria</taxon>
        <taxon>Alteromonadales</taxon>
        <taxon>Alteromonadaceae</taxon>
        <taxon>Alteromonas/Salinimonas group</taxon>
        <taxon>Alteromonas</taxon>
    </lineage>
</organism>
<name>A0A126Q558_ALTMA</name>
<gene>
    <name evidence="1" type="ORF">AVL55_16570</name>
</gene>
<dbReference type="Proteomes" id="UP000063991">
    <property type="component" value="Chromosome"/>
</dbReference>
<dbReference type="EMBL" id="CP014323">
    <property type="protein sequence ID" value="AMJ99629.1"/>
    <property type="molecule type" value="Genomic_DNA"/>
</dbReference>